<dbReference type="EMBL" id="VSRR010060760">
    <property type="protein sequence ID" value="MPC82794.1"/>
    <property type="molecule type" value="Genomic_DNA"/>
</dbReference>
<dbReference type="OrthoDB" id="10069167at2759"/>
<keyword evidence="4" id="KW-1185">Reference proteome</keyword>
<evidence type="ECO:0000313" key="4">
    <source>
        <dbReference type="Proteomes" id="UP000324222"/>
    </source>
</evidence>
<name>A0A5B7IRF4_PORTR</name>
<reference evidence="3 4" key="1">
    <citation type="submission" date="2019-05" db="EMBL/GenBank/DDBJ databases">
        <title>Another draft genome of Portunus trituberculatus and its Hox gene families provides insights of decapod evolution.</title>
        <authorList>
            <person name="Jeong J.-H."/>
            <person name="Song I."/>
            <person name="Kim S."/>
            <person name="Choi T."/>
            <person name="Kim D."/>
            <person name="Ryu S."/>
            <person name="Kim W."/>
        </authorList>
    </citation>
    <scope>NUCLEOTIDE SEQUENCE [LARGE SCALE GENOMIC DNA]</scope>
    <source>
        <tissue evidence="3">Muscle</tissue>
    </source>
</reference>
<organism evidence="3 4">
    <name type="scientific">Portunus trituberculatus</name>
    <name type="common">Swimming crab</name>
    <name type="synonym">Neptunus trituberculatus</name>
    <dbReference type="NCBI Taxonomy" id="210409"/>
    <lineage>
        <taxon>Eukaryota</taxon>
        <taxon>Metazoa</taxon>
        <taxon>Ecdysozoa</taxon>
        <taxon>Arthropoda</taxon>
        <taxon>Crustacea</taxon>
        <taxon>Multicrustacea</taxon>
        <taxon>Malacostraca</taxon>
        <taxon>Eumalacostraca</taxon>
        <taxon>Eucarida</taxon>
        <taxon>Decapoda</taxon>
        <taxon>Pleocyemata</taxon>
        <taxon>Brachyura</taxon>
        <taxon>Eubrachyura</taxon>
        <taxon>Portunoidea</taxon>
        <taxon>Portunidae</taxon>
        <taxon>Portuninae</taxon>
        <taxon>Portunus</taxon>
    </lineage>
</organism>
<evidence type="ECO:0000256" key="1">
    <source>
        <dbReference type="SAM" id="MobiDB-lite"/>
    </source>
</evidence>
<feature type="compositionally biased region" description="Low complexity" evidence="1">
    <location>
        <begin position="1"/>
        <end position="30"/>
    </location>
</feature>
<dbReference type="PROSITE" id="PS51303">
    <property type="entry name" value="PET"/>
    <property type="match status" value="1"/>
</dbReference>
<dbReference type="GO" id="GO:0008270">
    <property type="term" value="F:zinc ion binding"/>
    <property type="evidence" value="ECO:0007669"/>
    <property type="project" value="InterPro"/>
</dbReference>
<evidence type="ECO:0000259" key="2">
    <source>
        <dbReference type="PROSITE" id="PS51303"/>
    </source>
</evidence>
<proteinExistence type="predicted"/>
<protein>
    <submittedName>
        <fullName evidence="3">Protein prickle</fullName>
    </submittedName>
</protein>
<comment type="caution">
    <text evidence="3">The sequence shown here is derived from an EMBL/GenBank/DDBJ whole genome shotgun (WGS) entry which is preliminary data.</text>
</comment>
<feature type="domain" description="PET" evidence="2">
    <location>
        <begin position="58"/>
        <end position="93"/>
    </location>
</feature>
<dbReference type="Proteomes" id="UP000324222">
    <property type="component" value="Unassembled WGS sequence"/>
</dbReference>
<sequence>MTTTTPTTTTASTTASTTTPSSTTAATTPTALPPLPHLEAHAPPRKAAGVLGGLVVGSDPQRHSHSDDDSGCALEEYTWVPPGLKPEQVRNDW</sequence>
<dbReference type="InterPro" id="IPR010442">
    <property type="entry name" value="PET_domain"/>
</dbReference>
<feature type="region of interest" description="Disordered" evidence="1">
    <location>
        <begin position="1"/>
        <end position="93"/>
    </location>
</feature>
<dbReference type="AlphaFoldDB" id="A0A5B7IRF4"/>
<evidence type="ECO:0000313" key="3">
    <source>
        <dbReference type="EMBL" id="MPC82794.1"/>
    </source>
</evidence>
<dbReference type="Pfam" id="PF06297">
    <property type="entry name" value="PET"/>
    <property type="match status" value="1"/>
</dbReference>
<accession>A0A5B7IRF4</accession>
<gene>
    <name evidence="3" type="primary">pk_1</name>
    <name evidence="3" type="ORF">E2C01_077477</name>
</gene>